<proteinExistence type="predicted"/>
<evidence type="ECO:0000313" key="2">
    <source>
        <dbReference type="Proteomes" id="UP001431783"/>
    </source>
</evidence>
<keyword evidence="2" id="KW-1185">Reference proteome</keyword>
<gene>
    <name evidence="1" type="ORF">WA026_002376</name>
</gene>
<accession>A0AAW1U0Y8</accession>
<organism evidence="1 2">
    <name type="scientific">Henosepilachna vigintioctopunctata</name>
    <dbReference type="NCBI Taxonomy" id="420089"/>
    <lineage>
        <taxon>Eukaryota</taxon>
        <taxon>Metazoa</taxon>
        <taxon>Ecdysozoa</taxon>
        <taxon>Arthropoda</taxon>
        <taxon>Hexapoda</taxon>
        <taxon>Insecta</taxon>
        <taxon>Pterygota</taxon>
        <taxon>Neoptera</taxon>
        <taxon>Endopterygota</taxon>
        <taxon>Coleoptera</taxon>
        <taxon>Polyphaga</taxon>
        <taxon>Cucujiformia</taxon>
        <taxon>Coccinelloidea</taxon>
        <taxon>Coccinellidae</taxon>
        <taxon>Epilachninae</taxon>
        <taxon>Epilachnini</taxon>
        <taxon>Henosepilachna</taxon>
    </lineage>
</organism>
<sequence>MGMNFYARLNRTVIDGTPCTRPKTSTGRDAPHGTKGVCVFGTCKISMKLPTNTVCFPSQIEEKQTVEHIDFSS</sequence>
<reference evidence="1 2" key="1">
    <citation type="submission" date="2023-03" db="EMBL/GenBank/DDBJ databases">
        <title>Genome insight into feeding habits of ladybird beetles.</title>
        <authorList>
            <person name="Li H.-S."/>
            <person name="Huang Y.-H."/>
            <person name="Pang H."/>
        </authorList>
    </citation>
    <scope>NUCLEOTIDE SEQUENCE [LARGE SCALE GENOMIC DNA]</scope>
    <source>
        <strain evidence="1">SYSU_2023b</strain>
        <tissue evidence="1">Whole body</tissue>
    </source>
</reference>
<dbReference type="EMBL" id="JARQZJ010000031">
    <property type="protein sequence ID" value="KAK9874022.1"/>
    <property type="molecule type" value="Genomic_DNA"/>
</dbReference>
<protein>
    <submittedName>
        <fullName evidence="1">Uncharacterized protein</fullName>
    </submittedName>
</protein>
<dbReference type="AlphaFoldDB" id="A0AAW1U0Y8"/>
<evidence type="ECO:0000313" key="1">
    <source>
        <dbReference type="EMBL" id="KAK9874022.1"/>
    </source>
</evidence>
<name>A0AAW1U0Y8_9CUCU</name>
<comment type="caution">
    <text evidence="1">The sequence shown here is derived from an EMBL/GenBank/DDBJ whole genome shotgun (WGS) entry which is preliminary data.</text>
</comment>
<dbReference type="Proteomes" id="UP001431783">
    <property type="component" value="Unassembled WGS sequence"/>
</dbReference>